<evidence type="ECO:0000313" key="2">
    <source>
        <dbReference type="Proteomes" id="UP000798662"/>
    </source>
</evidence>
<dbReference type="Proteomes" id="UP000798662">
    <property type="component" value="Chromosome 1"/>
</dbReference>
<proteinExistence type="predicted"/>
<accession>A0ACC3BY07</accession>
<sequence>MRGRRGYCVPPGVMGVAAAAAAAAAVAAALTVAEAVAVGERAAVPHLLPSGDLAGTTVARQAAAGPSAGPVVIPFPSPPPGLSAGGLHALPSLQCALHPTAPGGVSPDPEAVVYPYGRGGTGWVYRASPTTDEVVIPYGGGTCASPLNDVAHLSYLSMDEETRRIKNWPYVRDVANMSTGGSKDRVFVWAGNAFNRELSALAKDAPIVNRHIGSEYIRFHPCAAAHGRQTGLLCEEEIVRLLSIHRNQRVGRVDRHRGLYDVLSVARASNGVVLDQFGDVVAAEDRVSDASGSRPRTGRAIVMHTPFQGIYWPVLSGDATLLTLGRGVMANSSWLGGSFPGGISGEAKLVTWGPTEEQLVTTWSLRHDHNATDGSSRWLQGVANTLCAPPSSSFVVGSGLCDDVNRRKPPRMNPVLAGGRPVEESLGLAAGRPARVVQQGVKWSIDPPDTAGTSVQMCRFRGMTSDYALVIHPMWLFGRGDRELYVTGSAGGPEMELARNLSSCALNDTREDLQGYQAEFDAYSLVIELSQRYRRDVFHVDPPTDPVSDTDVFLTLLVIVPEVFAIGLVLLQRHTPQQRRSRRWWRRGLSVVLVVAAGVVALIGIAFLDRQEHEGHAWRAAAVRYSRRIPYNGTEDLKLGRYRTNFYGRVVTDNETLLIIARTGYRPDLTRRLFAITTAVYAVLTAAVLGRAAVTAWRRNLAAHSATVERGAAAAEPPRRPRWAPPLFRQTRARAPAATAGGELPMGNGSAGDGGGGDDDDGPKRDVAEA</sequence>
<evidence type="ECO:0000313" key="1">
    <source>
        <dbReference type="EMBL" id="KAK1862625.1"/>
    </source>
</evidence>
<gene>
    <name evidence="1" type="ORF">I4F81_005193</name>
</gene>
<dbReference type="EMBL" id="CM020618">
    <property type="protein sequence ID" value="KAK1862625.1"/>
    <property type="molecule type" value="Genomic_DNA"/>
</dbReference>
<comment type="caution">
    <text evidence="1">The sequence shown here is derived from an EMBL/GenBank/DDBJ whole genome shotgun (WGS) entry which is preliminary data.</text>
</comment>
<reference evidence="1" key="1">
    <citation type="submission" date="2019-11" db="EMBL/GenBank/DDBJ databases">
        <title>Nori genome reveals adaptations in red seaweeds to the harsh intertidal environment.</title>
        <authorList>
            <person name="Wang D."/>
            <person name="Mao Y."/>
        </authorList>
    </citation>
    <scope>NUCLEOTIDE SEQUENCE</scope>
    <source>
        <tissue evidence="1">Gametophyte</tissue>
    </source>
</reference>
<keyword evidence="2" id="KW-1185">Reference proteome</keyword>
<name>A0ACC3BY07_PYRYE</name>
<organism evidence="1 2">
    <name type="scientific">Pyropia yezoensis</name>
    <name type="common">Susabi-nori</name>
    <name type="synonym">Porphyra yezoensis</name>
    <dbReference type="NCBI Taxonomy" id="2788"/>
    <lineage>
        <taxon>Eukaryota</taxon>
        <taxon>Rhodophyta</taxon>
        <taxon>Bangiophyceae</taxon>
        <taxon>Bangiales</taxon>
        <taxon>Bangiaceae</taxon>
        <taxon>Pyropia</taxon>
    </lineage>
</organism>
<protein>
    <submittedName>
        <fullName evidence="1">Uncharacterized protein</fullName>
    </submittedName>
</protein>